<protein>
    <recommendedName>
        <fullName evidence="4">Glycosyltransferase family 25 protein</fullName>
    </recommendedName>
</protein>
<evidence type="ECO:0008006" key="4">
    <source>
        <dbReference type="Google" id="ProtNLM"/>
    </source>
</evidence>
<comment type="caution">
    <text evidence="2">The sequence shown here is derived from an EMBL/GenBank/DDBJ whole genome shotgun (WGS) entry which is preliminary data.</text>
</comment>
<feature type="compositionally biased region" description="Low complexity" evidence="1">
    <location>
        <begin position="21"/>
        <end position="44"/>
    </location>
</feature>
<evidence type="ECO:0000313" key="3">
    <source>
        <dbReference type="Proteomes" id="UP000184267"/>
    </source>
</evidence>
<sequence length="305" mass="33198">MAKRDGEEEEEEMVDEERGAVKSLSPPSLTSLWPSQFPDSSPGQGFSGPPPQDALSGAARTYSQGNKAFGIFSQVLVVSRPSRVDRRAIMERLRLALDIPWSYVDAISHDEPVVDSIIDCVKSVRSGTRSRIFEWPSDFASGAGNSDPSKPPPPSQSSCFPPVLHATSTTHPSTDFNSGDTPVSDTLTASVQSSRDVAVSSRPATPLTCARENHVHGVKFTSHLPSFMLLTPARIACWYSHLAAIQQIANYGHLGQHSEGNQSSPQKPDDAFLILEDDVDMEQDVSERLRAVWSVLPAGWDIVFL</sequence>
<feature type="region of interest" description="Disordered" evidence="1">
    <location>
        <begin position="1"/>
        <end position="58"/>
    </location>
</feature>
<dbReference type="AlphaFoldDB" id="A0A1M2VLN3"/>
<accession>A0A1M2VLN3</accession>
<feature type="non-terminal residue" evidence="2">
    <location>
        <position position="305"/>
    </location>
</feature>
<dbReference type="Proteomes" id="UP000184267">
    <property type="component" value="Unassembled WGS sequence"/>
</dbReference>
<evidence type="ECO:0000256" key="1">
    <source>
        <dbReference type="SAM" id="MobiDB-lite"/>
    </source>
</evidence>
<dbReference type="OMA" id="LTCAREN"/>
<name>A0A1M2VLN3_TRAPU</name>
<dbReference type="OrthoDB" id="47375at2759"/>
<keyword evidence="3" id="KW-1185">Reference proteome</keyword>
<proteinExistence type="predicted"/>
<evidence type="ECO:0000313" key="2">
    <source>
        <dbReference type="EMBL" id="OJT08524.1"/>
    </source>
</evidence>
<dbReference type="EMBL" id="MNAD01001041">
    <property type="protein sequence ID" value="OJT08524.1"/>
    <property type="molecule type" value="Genomic_DNA"/>
</dbReference>
<dbReference type="STRING" id="154538.A0A1M2VLN3"/>
<gene>
    <name evidence="2" type="ORF">TRAPUB_598</name>
</gene>
<organism evidence="2 3">
    <name type="scientific">Trametes pubescens</name>
    <name type="common">White-rot fungus</name>
    <dbReference type="NCBI Taxonomy" id="154538"/>
    <lineage>
        <taxon>Eukaryota</taxon>
        <taxon>Fungi</taxon>
        <taxon>Dikarya</taxon>
        <taxon>Basidiomycota</taxon>
        <taxon>Agaricomycotina</taxon>
        <taxon>Agaricomycetes</taxon>
        <taxon>Polyporales</taxon>
        <taxon>Polyporaceae</taxon>
        <taxon>Trametes</taxon>
    </lineage>
</organism>
<reference evidence="2 3" key="1">
    <citation type="submission" date="2016-10" db="EMBL/GenBank/DDBJ databases">
        <title>Genome sequence of the basidiomycete white-rot fungus Trametes pubescens.</title>
        <authorList>
            <person name="Makela M.R."/>
            <person name="Granchi Z."/>
            <person name="Peng M."/>
            <person name="De Vries R.P."/>
            <person name="Grigoriev I."/>
            <person name="Riley R."/>
            <person name="Hilden K."/>
        </authorList>
    </citation>
    <scope>NUCLEOTIDE SEQUENCE [LARGE SCALE GENOMIC DNA]</scope>
    <source>
        <strain evidence="2 3">FBCC735</strain>
    </source>
</reference>